<evidence type="ECO:0000313" key="18">
    <source>
        <dbReference type="EMBL" id="TLG72114.1"/>
    </source>
</evidence>
<evidence type="ECO:0000256" key="14">
    <source>
        <dbReference type="ARBA" id="ARBA00038000"/>
    </source>
</evidence>
<dbReference type="PANTHER" id="PTHR43152">
    <property type="entry name" value="UVRABC SYSTEM PROTEIN A"/>
    <property type="match status" value="1"/>
</dbReference>
<dbReference type="GO" id="GO:0003677">
    <property type="term" value="F:DNA binding"/>
    <property type="evidence" value="ECO:0007669"/>
    <property type="project" value="UniProtKB-KW"/>
</dbReference>
<accession>A0A5R8Q8S4</accession>
<dbReference type="Pfam" id="PF17755">
    <property type="entry name" value="UvrA_DNA-bind"/>
    <property type="match status" value="1"/>
</dbReference>
<dbReference type="Pfam" id="PF00005">
    <property type="entry name" value="ABC_tran"/>
    <property type="match status" value="1"/>
</dbReference>
<evidence type="ECO:0000256" key="2">
    <source>
        <dbReference type="ARBA" id="ARBA00022490"/>
    </source>
</evidence>
<dbReference type="GO" id="GO:0005737">
    <property type="term" value="C:cytoplasm"/>
    <property type="evidence" value="ECO:0007669"/>
    <property type="project" value="UniProtKB-SubCell"/>
</dbReference>
<keyword evidence="11" id="KW-0267">Excision nuclease</keyword>
<dbReference type="GO" id="GO:0006281">
    <property type="term" value="P:DNA repair"/>
    <property type="evidence" value="ECO:0007669"/>
    <property type="project" value="UniProtKB-KW"/>
</dbReference>
<proteinExistence type="inferred from homology"/>
<dbReference type="OrthoDB" id="9809851at2"/>
<keyword evidence="8" id="KW-0863">Zinc-finger</keyword>
<gene>
    <name evidence="18" type="ORF">FEZ08_09795</name>
</gene>
<evidence type="ECO:0000256" key="6">
    <source>
        <dbReference type="ARBA" id="ARBA00022763"/>
    </source>
</evidence>
<dbReference type="Gene3D" id="3.40.50.300">
    <property type="entry name" value="P-loop containing nucleotide triphosphate hydrolases"/>
    <property type="match status" value="3"/>
</dbReference>
<dbReference type="PROSITE" id="PS50893">
    <property type="entry name" value="ABC_TRANSPORTER_2"/>
    <property type="match status" value="1"/>
</dbReference>
<comment type="similarity">
    <text evidence="14">Belongs to the ABC transporter superfamily. UvrA family.</text>
</comment>
<evidence type="ECO:0000256" key="11">
    <source>
        <dbReference type="ARBA" id="ARBA00022881"/>
    </source>
</evidence>
<evidence type="ECO:0000256" key="1">
    <source>
        <dbReference type="ARBA" id="ARBA00004496"/>
    </source>
</evidence>
<comment type="caution">
    <text evidence="18">The sequence shown here is derived from an EMBL/GenBank/DDBJ whole genome shotgun (WGS) entry which is preliminary data.</text>
</comment>
<keyword evidence="7" id="KW-0228">DNA excision</keyword>
<dbReference type="AlphaFoldDB" id="A0A5R8Q8S4"/>
<dbReference type="Proteomes" id="UP000306912">
    <property type="component" value="Unassembled WGS sequence"/>
</dbReference>
<keyword evidence="3" id="KW-0479">Metal-binding</keyword>
<keyword evidence="10" id="KW-0067">ATP-binding</keyword>
<dbReference type="GO" id="GO:0016887">
    <property type="term" value="F:ATP hydrolysis activity"/>
    <property type="evidence" value="ECO:0007669"/>
    <property type="project" value="InterPro"/>
</dbReference>
<dbReference type="InterPro" id="IPR041552">
    <property type="entry name" value="UvrA_DNA-bd"/>
</dbReference>
<sequence length="749" mass="83425">MNQNLIIHGAKTNNLKDITVSIPKDKFVVFTGVSGSGKSSLVFDTIYTEAQRQLIETFSAFARKRMPKLSRPPVDEIEYLATAIMIDQKRLGKSSRSTVGTVNDILSYMRMLFSRCGEPEHLPQAMFSFNLPDGMCPDCLGKGQVHKVIVEHFVDFSKSLNQGAILHPYYKVGSWMWKEMIGSKLFDADKPLQDWPQSELDTLLYAEEFSLKEVSSDNFKKTYEGLIRKVERNRNLKDEEDSENNKQSIEQFFEDGVCPACHGARLNERSRNIRVAGKTIVELSALELDELDRFLADIDDPLATKIVAKIRRILGHLIDIGVSYLSLDRPVATLSGGESQRVKMAKQLDCDLTGLLYILDEPSTGLHPRDDKQLIELLYGLRDRGNSVYVVEHDPDIIEAADWVIDIGPKAGKHGGTVVFNGSIADLKTADTATAKYLEAFQNPPHRTYQRRSAVDYFEIRDATVHNLKHVSVKIPKGIFTCVTGVAGSGKSSLIHDVFLNEHPEAVVVDQSAPTKSSRAIPVTYIGAFDLMRKELAKRTGEDAGLFSFNSKGGCPTCKGAGSVAVTMGFMDDVRMTCETCGGSRYRQEVREIDCDGKNITDILAMNPSEAYEFFETKEIRKKLQALIEVGLDYMAIGQPFSTLSGGECQRIKIAAELYKKGNIYILDEPTTGLHMADVHKFMDIVDNLVNQGNTVIIIEHNLDVMSRADWIIDMGPEGGNRGGEVLFTGTPEDLIHCEQSYTGKYLKL</sequence>
<evidence type="ECO:0000256" key="4">
    <source>
        <dbReference type="ARBA" id="ARBA00022737"/>
    </source>
</evidence>
<dbReference type="InterPro" id="IPR017871">
    <property type="entry name" value="ABC_transporter-like_CS"/>
</dbReference>
<reference evidence="18 19" key="1">
    <citation type="submission" date="2019-05" db="EMBL/GenBank/DDBJ databases">
        <title>Culicoidintestinum kansasii gen. nov., sp. nov. from the gastrointestinal tract of the biting midge, Culicoides sonorensis.</title>
        <authorList>
            <person name="Neupane S."/>
            <person name="Ghosh A."/>
            <person name="Gunther S."/>
            <person name="Martin K."/>
            <person name="Zurek L."/>
        </authorList>
    </citation>
    <scope>NUCLEOTIDE SEQUENCE [LARGE SCALE GENOMIC DNA]</scope>
    <source>
        <strain evidence="18 19">CS-1</strain>
    </source>
</reference>
<dbReference type="PROSITE" id="PS00211">
    <property type="entry name" value="ABC_TRANSPORTER_1"/>
    <property type="match status" value="2"/>
</dbReference>
<keyword evidence="2" id="KW-0963">Cytoplasm</keyword>
<dbReference type="PANTHER" id="PTHR43152:SF3">
    <property type="entry name" value="UVRABC SYSTEM PROTEIN A"/>
    <property type="match status" value="1"/>
</dbReference>
<evidence type="ECO:0000256" key="7">
    <source>
        <dbReference type="ARBA" id="ARBA00022769"/>
    </source>
</evidence>
<dbReference type="GO" id="GO:0005524">
    <property type="term" value="F:ATP binding"/>
    <property type="evidence" value="ECO:0007669"/>
    <property type="project" value="UniProtKB-KW"/>
</dbReference>
<keyword evidence="6" id="KW-0227">DNA damage</keyword>
<evidence type="ECO:0000256" key="8">
    <source>
        <dbReference type="ARBA" id="ARBA00022771"/>
    </source>
</evidence>
<dbReference type="GO" id="GO:0008270">
    <property type="term" value="F:zinc ion binding"/>
    <property type="evidence" value="ECO:0007669"/>
    <property type="project" value="UniProtKB-KW"/>
</dbReference>
<dbReference type="InParanoid" id="A0A5R8Q8S4"/>
<dbReference type="Gene3D" id="1.20.1580.10">
    <property type="entry name" value="ABC transporter ATPase like domain"/>
    <property type="match status" value="2"/>
</dbReference>
<evidence type="ECO:0000256" key="12">
    <source>
        <dbReference type="ARBA" id="ARBA00023125"/>
    </source>
</evidence>
<dbReference type="CDD" id="cd03270">
    <property type="entry name" value="ABC_UvrA_I"/>
    <property type="match status" value="1"/>
</dbReference>
<evidence type="ECO:0000256" key="9">
    <source>
        <dbReference type="ARBA" id="ARBA00022833"/>
    </source>
</evidence>
<keyword evidence="5" id="KW-0547">Nucleotide-binding</keyword>
<evidence type="ECO:0000259" key="17">
    <source>
        <dbReference type="PROSITE" id="PS50893"/>
    </source>
</evidence>
<keyword evidence="12" id="KW-0238">DNA-binding</keyword>
<dbReference type="InterPro" id="IPR027417">
    <property type="entry name" value="P-loop_NTPase"/>
</dbReference>
<dbReference type="GO" id="GO:0004518">
    <property type="term" value="F:nuclease activity"/>
    <property type="evidence" value="ECO:0007669"/>
    <property type="project" value="UniProtKB-KW"/>
</dbReference>
<dbReference type="SUPFAM" id="SSF52540">
    <property type="entry name" value="P-loop containing nucleoside triphosphate hydrolases"/>
    <property type="match status" value="2"/>
</dbReference>
<dbReference type="Gene3D" id="1.10.8.280">
    <property type="entry name" value="ABC transporter ATPase domain-like"/>
    <property type="match status" value="1"/>
</dbReference>
<evidence type="ECO:0000256" key="16">
    <source>
        <dbReference type="ARBA" id="ARBA00042156"/>
    </source>
</evidence>
<dbReference type="InterPro" id="IPR003439">
    <property type="entry name" value="ABC_transporter-like_ATP-bd"/>
</dbReference>
<evidence type="ECO:0000256" key="5">
    <source>
        <dbReference type="ARBA" id="ARBA00022741"/>
    </source>
</evidence>
<organism evidence="18 19">
    <name type="scientific">Culicoidibacter larvae</name>
    <dbReference type="NCBI Taxonomy" id="2579976"/>
    <lineage>
        <taxon>Bacteria</taxon>
        <taxon>Bacillati</taxon>
        <taxon>Bacillota</taxon>
        <taxon>Culicoidibacteria</taxon>
        <taxon>Culicoidibacterales</taxon>
        <taxon>Culicoidibacteraceae</taxon>
        <taxon>Culicoidibacter</taxon>
    </lineage>
</organism>
<dbReference type="EMBL" id="VBWP01000009">
    <property type="protein sequence ID" value="TLG72114.1"/>
    <property type="molecule type" value="Genomic_DNA"/>
</dbReference>
<evidence type="ECO:0000256" key="13">
    <source>
        <dbReference type="ARBA" id="ARBA00023204"/>
    </source>
</evidence>
<evidence type="ECO:0000256" key="10">
    <source>
        <dbReference type="ARBA" id="ARBA00022840"/>
    </source>
</evidence>
<feature type="domain" description="ABC transporter" evidence="17">
    <location>
        <begin position="452"/>
        <end position="748"/>
    </location>
</feature>
<protein>
    <recommendedName>
        <fullName evidence="15">UvrABC system protein A</fullName>
    </recommendedName>
    <alternativeName>
        <fullName evidence="16">Excinuclease ABC subunit A</fullName>
    </alternativeName>
</protein>
<keyword evidence="13" id="KW-0234">DNA repair</keyword>
<comment type="subcellular location">
    <subcellularLocation>
        <location evidence="1">Cytoplasm</location>
    </subcellularLocation>
</comment>
<name>A0A5R8Q8S4_9FIRM</name>
<keyword evidence="9" id="KW-0862">Zinc</keyword>
<evidence type="ECO:0000256" key="15">
    <source>
        <dbReference type="ARBA" id="ARBA00039316"/>
    </source>
</evidence>
<keyword evidence="19" id="KW-1185">Reference proteome</keyword>
<dbReference type="RefSeq" id="WP_138191867.1">
    <property type="nucleotide sequence ID" value="NZ_VBWP01000009.1"/>
</dbReference>
<evidence type="ECO:0000313" key="19">
    <source>
        <dbReference type="Proteomes" id="UP000306912"/>
    </source>
</evidence>
<keyword evidence="4" id="KW-0677">Repeat</keyword>
<evidence type="ECO:0000256" key="3">
    <source>
        <dbReference type="ARBA" id="ARBA00022723"/>
    </source>
</evidence>